<name>A0ABW2IFQ6_9BURK</name>
<dbReference type="InterPro" id="IPR006143">
    <property type="entry name" value="RND_pump_MFP"/>
</dbReference>
<feature type="chain" id="PRO_5046007471" evidence="4">
    <location>
        <begin position="21"/>
        <end position="389"/>
    </location>
</feature>
<dbReference type="Proteomes" id="UP001596542">
    <property type="component" value="Unassembled WGS sequence"/>
</dbReference>
<feature type="domain" description="CusB-like beta-barrel" evidence="5">
    <location>
        <begin position="236"/>
        <end position="313"/>
    </location>
</feature>
<proteinExistence type="inferred from homology"/>
<dbReference type="PROSITE" id="PS51257">
    <property type="entry name" value="PROKAR_LIPOPROTEIN"/>
    <property type="match status" value="1"/>
</dbReference>
<feature type="coiled-coil region" evidence="3">
    <location>
        <begin position="132"/>
        <end position="183"/>
    </location>
</feature>
<dbReference type="InterPro" id="IPR058649">
    <property type="entry name" value="CzcB_C"/>
</dbReference>
<dbReference type="PANTHER" id="PTHR30097">
    <property type="entry name" value="CATION EFFLUX SYSTEM PROTEIN CUSB"/>
    <property type="match status" value="1"/>
</dbReference>
<dbReference type="EMBL" id="JBHTBU010000003">
    <property type="protein sequence ID" value="MFC7289727.1"/>
    <property type="molecule type" value="Genomic_DNA"/>
</dbReference>
<keyword evidence="9" id="KW-1185">Reference proteome</keyword>
<dbReference type="InterPro" id="IPR058792">
    <property type="entry name" value="Beta-barrel_RND_2"/>
</dbReference>
<evidence type="ECO:0000256" key="1">
    <source>
        <dbReference type="ARBA" id="ARBA00009477"/>
    </source>
</evidence>
<keyword evidence="3" id="KW-0175">Coiled coil</keyword>
<evidence type="ECO:0000313" key="8">
    <source>
        <dbReference type="EMBL" id="MFC7289727.1"/>
    </source>
</evidence>
<dbReference type="Gene3D" id="2.40.420.20">
    <property type="match status" value="1"/>
</dbReference>
<dbReference type="Pfam" id="PF25973">
    <property type="entry name" value="BSH_CzcB"/>
    <property type="match status" value="1"/>
</dbReference>
<dbReference type="RefSeq" id="WP_382273019.1">
    <property type="nucleotide sequence ID" value="NZ_JBHTBU010000003.1"/>
</dbReference>
<evidence type="ECO:0000313" key="9">
    <source>
        <dbReference type="Proteomes" id="UP001596542"/>
    </source>
</evidence>
<dbReference type="Gene3D" id="2.40.50.100">
    <property type="match status" value="1"/>
</dbReference>
<dbReference type="SUPFAM" id="SSF111369">
    <property type="entry name" value="HlyD-like secretion proteins"/>
    <property type="match status" value="1"/>
</dbReference>
<gene>
    <name evidence="8" type="ORF">ACFQPC_16890</name>
</gene>
<dbReference type="InterPro" id="IPR058647">
    <property type="entry name" value="BSH_CzcB-like"/>
</dbReference>
<feature type="domain" description="CzcB-like barrel-sandwich hybrid" evidence="6">
    <location>
        <begin position="89"/>
        <end position="217"/>
    </location>
</feature>
<dbReference type="NCBIfam" id="TIGR01730">
    <property type="entry name" value="RND_mfp"/>
    <property type="match status" value="1"/>
</dbReference>
<evidence type="ECO:0000256" key="4">
    <source>
        <dbReference type="SAM" id="SignalP"/>
    </source>
</evidence>
<dbReference type="Pfam" id="PF25954">
    <property type="entry name" value="Beta-barrel_RND_2"/>
    <property type="match status" value="1"/>
</dbReference>
<dbReference type="InterPro" id="IPR051909">
    <property type="entry name" value="MFP_Cation_Efflux"/>
</dbReference>
<organism evidence="8 9">
    <name type="scientific">Herminiimonas glaciei</name>
    <dbReference type="NCBI Taxonomy" id="523788"/>
    <lineage>
        <taxon>Bacteria</taxon>
        <taxon>Pseudomonadati</taxon>
        <taxon>Pseudomonadota</taxon>
        <taxon>Betaproteobacteria</taxon>
        <taxon>Burkholderiales</taxon>
        <taxon>Oxalobacteraceae</taxon>
        <taxon>Herminiimonas</taxon>
    </lineage>
</organism>
<dbReference type="Gene3D" id="2.40.30.170">
    <property type="match status" value="1"/>
</dbReference>
<evidence type="ECO:0000259" key="5">
    <source>
        <dbReference type="Pfam" id="PF25954"/>
    </source>
</evidence>
<comment type="caution">
    <text evidence="8">The sequence shown here is derived from an EMBL/GenBank/DDBJ whole genome shotgun (WGS) entry which is preliminary data.</text>
</comment>
<evidence type="ECO:0000256" key="3">
    <source>
        <dbReference type="SAM" id="Coils"/>
    </source>
</evidence>
<feature type="domain" description="CzcB-like C-terminal circularly permuted SH3-like" evidence="7">
    <location>
        <begin position="318"/>
        <end position="377"/>
    </location>
</feature>
<accession>A0ABW2IFQ6</accession>
<sequence length="389" mass="41395">MQGLKKITIAAALGTSVLLAACGGKETPPSQEAQEARAAVSAIKNSPDTLRYSHSAPQLVMIEAQNIPASPVPLGDQLSAHLVYDEDVTARIGVSISGRIVALKAAPGDAVKAGQVLAEIDSPDVGTAYADINKAKADLDHKRRVYERAKDLGEGEAIAAKDVENALADYTQAQAETARAELRLKNLNPNGMVIRGQRISLLSPMNGVVTERTATPALEVSPGMSSPLFVVTNPKQLWLMIDVPEKMLSQIKLGSTVSVESDAYPNEQFSAKIVQLGQAVDPNSRRITIRARLNNPDGKLLPEMFVRASVQQDSGNGVAVPNSAIVTRGIYSFVFVQIAPGEFQQRKVKLITRGSNISYVGEGLKGGESIVTKGALLLDAELNESDSHD</sequence>
<evidence type="ECO:0000259" key="6">
    <source>
        <dbReference type="Pfam" id="PF25973"/>
    </source>
</evidence>
<comment type="similarity">
    <text evidence="1">Belongs to the membrane fusion protein (MFP) (TC 8.A.1) family.</text>
</comment>
<feature type="signal peptide" evidence="4">
    <location>
        <begin position="1"/>
        <end position="20"/>
    </location>
</feature>
<dbReference type="Pfam" id="PF25975">
    <property type="entry name" value="CzcB_C"/>
    <property type="match status" value="1"/>
</dbReference>
<evidence type="ECO:0000259" key="7">
    <source>
        <dbReference type="Pfam" id="PF25975"/>
    </source>
</evidence>
<evidence type="ECO:0000256" key="2">
    <source>
        <dbReference type="ARBA" id="ARBA00022448"/>
    </source>
</evidence>
<keyword evidence="4" id="KW-0732">Signal</keyword>
<keyword evidence="2" id="KW-0813">Transport</keyword>
<protein>
    <submittedName>
        <fullName evidence="8">Efflux RND transporter periplasmic adaptor subunit</fullName>
    </submittedName>
</protein>
<dbReference type="Gene3D" id="1.10.287.470">
    <property type="entry name" value="Helix hairpin bin"/>
    <property type="match status" value="1"/>
</dbReference>
<reference evidence="9" key="1">
    <citation type="journal article" date="2019" name="Int. J. Syst. Evol. Microbiol.">
        <title>The Global Catalogue of Microorganisms (GCM) 10K type strain sequencing project: providing services to taxonomists for standard genome sequencing and annotation.</title>
        <authorList>
            <consortium name="The Broad Institute Genomics Platform"/>
            <consortium name="The Broad Institute Genome Sequencing Center for Infectious Disease"/>
            <person name="Wu L."/>
            <person name="Ma J."/>
        </authorList>
    </citation>
    <scope>NUCLEOTIDE SEQUENCE [LARGE SCALE GENOMIC DNA]</scope>
    <source>
        <strain evidence="9">KACC 12508</strain>
    </source>
</reference>